<evidence type="ECO:0000313" key="1">
    <source>
        <dbReference type="EMBL" id="QHT83777.1"/>
    </source>
</evidence>
<sequence length="77" mass="8946">MVDFLKLAFIIINITSIRKITIKEDKFSIHLHSNNVFGVSTAGLGYVNSGDEIIEIYKKNKEDYKKVEDWIKSIREK</sequence>
<dbReference type="AlphaFoldDB" id="A0A6C0HU05"/>
<reference evidence="1" key="1">
    <citation type="journal article" date="2020" name="Nature">
        <title>Giant virus diversity and host interactions through global metagenomics.</title>
        <authorList>
            <person name="Schulz F."/>
            <person name="Roux S."/>
            <person name="Paez-Espino D."/>
            <person name="Jungbluth S."/>
            <person name="Walsh D.A."/>
            <person name="Denef V.J."/>
            <person name="McMahon K.D."/>
            <person name="Konstantinidis K.T."/>
            <person name="Eloe-Fadrosh E.A."/>
            <person name="Kyrpides N.C."/>
            <person name="Woyke T."/>
        </authorList>
    </citation>
    <scope>NUCLEOTIDE SEQUENCE</scope>
    <source>
        <strain evidence="1">GVMAG-M-3300023184-168</strain>
    </source>
</reference>
<accession>A0A6C0HU05</accession>
<name>A0A6C0HU05_9ZZZZ</name>
<proteinExistence type="predicted"/>
<organism evidence="1">
    <name type="scientific">viral metagenome</name>
    <dbReference type="NCBI Taxonomy" id="1070528"/>
    <lineage>
        <taxon>unclassified sequences</taxon>
        <taxon>metagenomes</taxon>
        <taxon>organismal metagenomes</taxon>
    </lineage>
</organism>
<dbReference type="EMBL" id="MN740011">
    <property type="protein sequence ID" value="QHT83777.1"/>
    <property type="molecule type" value="Genomic_DNA"/>
</dbReference>
<protein>
    <submittedName>
        <fullName evidence="1">Uncharacterized protein</fullName>
    </submittedName>
</protein>